<evidence type="ECO:0000313" key="1">
    <source>
        <dbReference type="EMBL" id="MBB2496465.1"/>
    </source>
</evidence>
<name>A0A7W4LNM1_9GAMM</name>
<gene>
    <name evidence="1" type="ORF">H3H51_15670</name>
</gene>
<comment type="caution">
    <text evidence="1">The sequence shown here is derived from an EMBL/GenBank/DDBJ whole genome shotgun (WGS) entry which is preliminary data.</text>
</comment>
<evidence type="ECO:0000313" key="2">
    <source>
        <dbReference type="Proteomes" id="UP000542720"/>
    </source>
</evidence>
<dbReference type="RefSeq" id="WP_183090003.1">
    <property type="nucleotide sequence ID" value="NZ_JACJUD010000005.1"/>
</dbReference>
<accession>A0A7W4LNM1</accession>
<protein>
    <submittedName>
        <fullName evidence="1">Uncharacterized protein</fullName>
    </submittedName>
</protein>
<sequence>MGNRNNFSSWQQHRVLERRALVIDALDFLRKHKAKFDSITELANSVAEIVAEKECRVEDKSQLNPSTLLRRTGGYRLLLDAFIYSDLQYKGQQDKYNSSDPVANHLIMALKAENLNLKDKLCRKDSELKALSQKSSLYERANCNAVDASIIIAPMARVVRLLLDAALATNSFRFDSSNHELLYVGRARRVAVSTADLSPYLNYLRTRPPE</sequence>
<proteinExistence type="predicted"/>
<reference evidence="1 2" key="1">
    <citation type="submission" date="2020-08" db="EMBL/GenBank/DDBJ databases">
        <authorList>
            <person name="Kim C.M."/>
        </authorList>
    </citation>
    <scope>NUCLEOTIDE SEQUENCE [LARGE SCALE GENOMIC DNA]</scope>
    <source>
        <strain evidence="1 2">UL070</strain>
    </source>
</reference>
<dbReference type="Proteomes" id="UP000542720">
    <property type="component" value="Unassembled WGS sequence"/>
</dbReference>
<dbReference type="EMBL" id="JACJUD010000005">
    <property type="protein sequence ID" value="MBB2496465.1"/>
    <property type="molecule type" value="Genomic_DNA"/>
</dbReference>
<keyword evidence="2" id="KW-1185">Reference proteome</keyword>
<dbReference type="AlphaFoldDB" id="A0A7W4LNM1"/>
<organism evidence="1 2">
    <name type="scientific">Aquipseudomonas ullengensis</name>
    <dbReference type="NCBI Taxonomy" id="2759166"/>
    <lineage>
        <taxon>Bacteria</taxon>
        <taxon>Pseudomonadati</taxon>
        <taxon>Pseudomonadota</taxon>
        <taxon>Gammaproteobacteria</taxon>
        <taxon>Pseudomonadales</taxon>
        <taxon>Pseudomonadaceae</taxon>
        <taxon>Aquipseudomonas</taxon>
    </lineage>
</organism>